<feature type="compositionally biased region" description="Polar residues" evidence="1">
    <location>
        <begin position="25"/>
        <end position="39"/>
    </location>
</feature>
<evidence type="ECO:0000313" key="3">
    <source>
        <dbReference type="Proteomes" id="UP001310594"/>
    </source>
</evidence>
<dbReference type="AlphaFoldDB" id="A0AAN8A3I1"/>
<evidence type="ECO:0008006" key="4">
    <source>
        <dbReference type="Google" id="ProtNLM"/>
    </source>
</evidence>
<feature type="region of interest" description="Disordered" evidence="1">
    <location>
        <begin position="1"/>
        <end position="52"/>
    </location>
</feature>
<accession>A0AAN8A3I1</accession>
<organism evidence="2 3">
    <name type="scientific">Elasticomyces elasticus</name>
    <dbReference type="NCBI Taxonomy" id="574655"/>
    <lineage>
        <taxon>Eukaryota</taxon>
        <taxon>Fungi</taxon>
        <taxon>Dikarya</taxon>
        <taxon>Ascomycota</taxon>
        <taxon>Pezizomycotina</taxon>
        <taxon>Dothideomycetes</taxon>
        <taxon>Dothideomycetidae</taxon>
        <taxon>Mycosphaerellales</taxon>
        <taxon>Teratosphaeriaceae</taxon>
        <taxon>Elasticomyces</taxon>
    </lineage>
</organism>
<gene>
    <name evidence="2" type="ORF">LTR97_004725</name>
</gene>
<dbReference type="EMBL" id="JAVRQU010000006">
    <property type="protein sequence ID" value="KAK5701907.1"/>
    <property type="molecule type" value="Genomic_DNA"/>
</dbReference>
<name>A0AAN8A3I1_9PEZI</name>
<comment type="caution">
    <text evidence="2">The sequence shown here is derived from an EMBL/GenBank/DDBJ whole genome shotgun (WGS) entry which is preliminary data.</text>
</comment>
<reference evidence="2" key="1">
    <citation type="submission" date="2023-08" db="EMBL/GenBank/DDBJ databases">
        <title>Black Yeasts Isolated from many extreme environments.</title>
        <authorList>
            <person name="Coleine C."/>
            <person name="Stajich J.E."/>
            <person name="Selbmann L."/>
        </authorList>
    </citation>
    <scope>NUCLEOTIDE SEQUENCE</scope>
    <source>
        <strain evidence="2">CCFEE 5810</strain>
    </source>
</reference>
<sequence>MTAAVVIDLDDGLDLKPSPPMPTMAPQSPLTAVTDPTVSNKRKRHGKDDPPQKRIKIFDFQQHIRVMAPDCDEPFVIHKDFAHYRSPYFKTAGEQHPGELMTFEHPDWSVWSRYIQVLSFGVVHIEEHEYHYTVEDLFDLYMLAEKLGDLQSMNTIIDATVGWFAKNPPLYRLPSLQDIGPAFTKSAADSRLKRLLIDYYLHEACEQDMAEADNFADDGLEDFWVEVAKEFVKLKMGRPRGRVSDAFGSKPSERLTCHYHQHNEEFPPCTSA</sequence>
<dbReference type="Proteomes" id="UP001310594">
    <property type="component" value="Unassembled WGS sequence"/>
</dbReference>
<proteinExistence type="predicted"/>
<protein>
    <recommendedName>
        <fullName evidence="4">BTB domain-containing protein</fullName>
    </recommendedName>
</protein>
<evidence type="ECO:0000256" key="1">
    <source>
        <dbReference type="SAM" id="MobiDB-lite"/>
    </source>
</evidence>
<evidence type="ECO:0000313" key="2">
    <source>
        <dbReference type="EMBL" id="KAK5701907.1"/>
    </source>
</evidence>